<protein>
    <submittedName>
        <fullName evidence="8">TM2 domain-containing protein</fullName>
    </submittedName>
</protein>
<evidence type="ECO:0000256" key="1">
    <source>
        <dbReference type="ARBA" id="ARBA00004141"/>
    </source>
</evidence>
<evidence type="ECO:0000313" key="9">
    <source>
        <dbReference type="Proteomes" id="UP000779900"/>
    </source>
</evidence>
<keyword evidence="3 5" id="KW-1133">Transmembrane helix</keyword>
<dbReference type="InterPro" id="IPR007829">
    <property type="entry name" value="TM2"/>
</dbReference>
<dbReference type="InterPro" id="IPR059113">
    <property type="entry name" value="Znf_ribbon"/>
</dbReference>
<comment type="caution">
    <text evidence="8">The sequence shown here is derived from an EMBL/GenBank/DDBJ whole genome shotgun (WGS) entry which is preliminary data.</text>
</comment>
<accession>A0A937XGT5</accession>
<name>A0A937XGT5_UNCW3</name>
<evidence type="ECO:0000256" key="3">
    <source>
        <dbReference type="ARBA" id="ARBA00022989"/>
    </source>
</evidence>
<sequence length="116" mass="12189">MPACPKCGADADDGAEKCFYCGTKLPRRGATADQTRAPATASVARPAQQLSHCSRQKAMLLCLFLGWTGAHRFYVGKSNSGRLWAMTLGVLGVGWLVDTVAIAAGSFKDSDGLPLA</sequence>
<keyword evidence="2 5" id="KW-0812">Transmembrane</keyword>
<evidence type="ECO:0000259" key="6">
    <source>
        <dbReference type="Pfam" id="PF05154"/>
    </source>
</evidence>
<evidence type="ECO:0000313" key="8">
    <source>
        <dbReference type="EMBL" id="MBM3332194.1"/>
    </source>
</evidence>
<evidence type="ECO:0000256" key="2">
    <source>
        <dbReference type="ARBA" id="ARBA00022692"/>
    </source>
</evidence>
<gene>
    <name evidence="8" type="ORF">FJY68_10175</name>
</gene>
<reference evidence="8" key="1">
    <citation type="submission" date="2019-03" db="EMBL/GenBank/DDBJ databases">
        <title>Lake Tanganyika Metagenome-Assembled Genomes (MAGs).</title>
        <authorList>
            <person name="Tran P."/>
        </authorList>
    </citation>
    <scope>NUCLEOTIDE SEQUENCE</scope>
    <source>
        <strain evidence="8">K_DeepCast_150m_m2_040</strain>
    </source>
</reference>
<dbReference type="EMBL" id="VGIR01000066">
    <property type="protein sequence ID" value="MBM3332194.1"/>
    <property type="molecule type" value="Genomic_DNA"/>
</dbReference>
<organism evidence="8 9">
    <name type="scientific">candidate division WOR-3 bacterium</name>
    <dbReference type="NCBI Taxonomy" id="2052148"/>
    <lineage>
        <taxon>Bacteria</taxon>
        <taxon>Bacteria division WOR-3</taxon>
    </lineage>
</organism>
<dbReference type="PANTHER" id="PTHR21016:SF25">
    <property type="entry name" value="TM2 DOMAIN-CONTAINING PROTEIN DDB_G0277895-RELATED"/>
    <property type="match status" value="1"/>
</dbReference>
<dbReference type="Pfam" id="PF05154">
    <property type="entry name" value="TM2"/>
    <property type="match status" value="1"/>
</dbReference>
<dbReference type="InterPro" id="IPR050932">
    <property type="entry name" value="TM2D1-3-like"/>
</dbReference>
<comment type="subcellular location">
    <subcellularLocation>
        <location evidence="1">Membrane</location>
        <topology evidence="1">Multi-pass membrane protein</topology>
    </subcellularLocation>
</comment>
<dbReference type="Proteomes" id="UP000779900">
    <property type="component" value="Unassembled WGS sequence"/>
</dbReference>
<proteinExistence type="predicted"/>
<dbReference type="AlphaFoldDB" id="A0A937XGT5"/>
<keyword evidence="4 5" id="KW-0472">Membrane</keyword>
<evidence type="ECO:0000259" key="7">
    <source>
        <dbReference type="Pfam" id="PF13248"/>
    </source>
</evidence>
<dbReference type="Pfam" id="PF13248">
    <property type="entry name" value="Zn_ribbon_3"/>
    <property type="match status" value="1"/>
</dbReference>
<evidence type="ECO:0000256" key="5">
    <source>
        <dbReference type="SAM" id="Phobius"/>
    </source>
</evidence>
<feature type="domain" description="Putative zinc-ribbon" evidence="7">
    <location>
        <begin position="3"/>
        <end position="25"/>
    </location>
</feature>
<feature type="domain" description="TM2" evidence="6">
    <location>
        <begin position="58"/>
        <end position="99"/>
    </location>
</feature>
<evidence type="ECO:0000256" key="4">
    <source>
        <dbReference type="ARBA" id="ARBA00023136"/>
    </source>
</evidence>
<dbReference type="GO" id="GO:0016020">
    <property type="term" value="C:membrane"/>
    <property type="evidence" value="ECO:0007669"/>
    <property type="project" value="UniProtKB-SubCell"/>
</dbReference>
<dbReference type="PANTHER" id="PTHR21016">
    <property type="entry name" value="BETA-AMYLOID BINDING PROTEIN-RELATED"/>
    <property type="match status" value="1"/>
</dbReference>
<feature type="transmembrane region" description="Helical" evidence="5">
    <location>
        <begin position="81"/>
        <end position="104"/>
    </location>
</feature>